<accession>A0AAW7XMQ3</accession>
<evidence type="ECO:0000313" key="2">
    <source>
        <dbReference type="EMBL" id="MDO6454344.1"/>
    </source>
</evidence>
<keyword evidence="2" id="KW-0808">Transferase</keyword>
<dbReference type="RefSeq" id="WP_303550944.1">
    <property type="nucleotide sequence ID" value="NZ_JAUOPG010000008.1"/>
</dbReference>
<dbReference type="GO" id="GO:0016740">
    <property type="term" value="F:transferase activity"/>
    <property type="evidence" value="ECO:0007669"/>
    <property type="project" value="UniProtKB-KW"/>
</dbReference>
<evidence type="ECO:0000259" key="1">
    <source>
        <dbReference type="Pfam" id="PF04230"/>
    </source>
</evidence>
<protein>
    <submittedName>
        <fullName evidence="2">Polysaccharide pyruvyl transferase family protein</fullName>
    </submittedName>
</protein>
<dbReference type="AlphaFoldDB" id="A0AAW7XMQ3"/>
<name>A0AAW7XMQ3_9GAMM</name>
<reference evidence="2" key="1">
    <citation type="submission" date="2023-07" db="EMBL/GenBank/DDBJ databases">
        <title>Genome content predicts the carbon catabolic preferences of heterotrophic bacteria.</title>
        <authorList>
            <person name="Gralka M."/>
        </authorList>
    </citation>
    <scope>NUCLEOTIDE SEQUENCE</scope>
    <source>
        <strain evidence="2">I2M16</strain>
    </source>
</reference>
<evidence type="ECO:0000313" key="3">
    <source>
        <dbReference type="Proteomes" id="UP001169862"/>
    </source>
</evidence>
<feature type="domain" description="Polysaccharide pyruvyl transferase" evidence="1">
    <location>
        <begin position="36"/>
        <end position="286"/>
    </location>
</feature>
<proteinExistence type="predicted"/>
<dbReference type="Pfam" id="PF04230">
    <property type="entry name" value="PS_pyruv_trans"/>
    <property type="match status" value="1"/>
</dbReference>
<dbReference type="InterPro" id="IPR007345">
    <property type="entry name" value="Polysacch_pyruvyl_Trfase"/>
</dbReference>
<comment type="caution">
    <text evidence="2">The sequence shown here is derived from an EMBL/GenBank/DDBJ whole genome shotgun (WGS) entry which is preliminary data.</text>
</comment>
<dbReference type="EMBL" id="JAUOPG010000008">
    <property type="protein sequence ID" value="MDO6454344.1"/>
    <property type="molecule type" value="Genomic_DNA"/>
</dbReference>
<organism evidence="2 3">
    <name type="scientific">Neptunomonas phycophila</name>
    <dbReference type="NCBI Taxonomy" id="1572645"/>
    <lineage>
        <taxon>Bacteria</taxon>
        <taxon>Pseudomonadati</taxon>
        <taxon>Pseudomonadota</taxon>
        <taxon>Gammaproteobacteria</taxon>
        <taxon>Oceanospirillales</taxon>
        <taxon>Oceanospirillaceae</taxon>
        <taxon>Neptunomonas</taxon>
    </lineage>
</organism>
<gene>
    <name evidence="2" type="ORF">Q4490_12290</name>
</gene>
<sequence length="310" mass="36403">MSDFDILENLSSKVSNISQFIKYKNVIYLDYPVHSNGGDLFIFKGVEKFFKDNGFNVIAAFTVHDYDPKKIESLLQNKKCSLVLHGGGNFGDIYEHHRKLRNSIFDNFTNENIVLLPQTSFYQNQHNLDFDCSKISRLTDAVFFSRDLKTLDIFKSFGVKSYLYPDMAHTLYEGLNEKPISNNTLYFIRRDVEKTDVALPLNIITFDWNDLFYKRDQVVTRFIVNVQKRFGFHKFTYVLWSLYTNILFDRYKSFFNEYDMVVTSRLHGHIFSSILGIPNRVIDNSYGKNSSYIEAWTSNLSYVEEFSNKE</sequence>
<dbReference type="Proteomes" id="UP001169862">
    <property type="component" value="Unassembled WGS sequence"/>
</dbReference>